<evidence type="ECO:0000313" key="3">
    <source>
        <dbReference type="EMBL" id="RNB79217.1"/>
    </source>
</evidence>
<evidence type="ECO:0000256" key="1">
    <source>
        <dbReference type="SAM" id="SignalP"/>
    </source>
</evidence>
<sequence length="141" mass="14996">MNTLFGLLLSASLFAFGGMSAMPEQQPQPAAFTQHAITYEPLKMPYPDAAKTAWESIRKQGGYKIGSDAQKTYVAIGLGQRSTGGYRVEVSGVSQGANGEIVIKAKEIGPKPGAMTTQALTYPSIVISMPKTAKPVKVIFD</sequence>
<keyword evidence="3" id="KW-0378">Hydrolase</keyword>
<dbReference type="RefSeq" id="WP_122921542.1">
    <property type="nucleotide sequence ID" value="NZ_RHHQ01000029.1"/>
</dbReference>
<feature type="chain" id="PRO_5018225464" evidence="1">
    <location>
        <begin position="22"/>
        <end position="141"/>
    </location>
</feature>
<keyword evidence="4" id="KW-1185">Reference proteome</keyword>
<dbReference type="EMBL" id="RHHQ01000029">
    <property type="protein sequence ID" value="RNB79217.1"/>
    <property type="molecule type" value="Genomic_DNA"/>
</dbReference>
<dbReference type="GO" id="GO:0006508">
    <property type="term" value="P:proteolysis"/>
    <property type="evidence" value="ECO:0007669"/>
    <property type="project" value="UniProtKB-KW"/>
</dbReference>
<protein>
    <submittedName>
        <fullName evidence="3">Protease complex subunit PrcB family protein</fullName>
    </submittedName>
</protein>
<evidence type="ECO:0000313" key="4">
    <source>
        <dbReference type="Proteomes" id="UP000271031"/>
    </source>
</evidence>
<name>A0A3M8CVD6_9BACL</name>
<organism evidence="3 4">
    <name type="scientific">Brevibacillus fluminis</name>
    <dbReference type="NCBI Taxonomy" id="511487"/>
    <lineage>
        <taxon>Bacteria</taxon>
        <taxon>Bacillati</taxon>
        <taxon>Bacillota</taxon>
        <taxon>Bacilli</taxon>
        <taxon>Bacillales</taxon>
        <taxon>Paenibacillaceae</taxon>
        <taxon>Brevibacillus</taxon>
    </lineage>
</organism>
<evidence type="ECO:0000259" key="2">
    <source>
        <dbReference type="Pfam" id="PF14343"/>
    </source>
</evidence>
<dbReference type="GO" id="GO:0008233">
    <property type="term" value="F:peptidase activity"/>
    <property type="evidence" value="ECO:0007669"/>
    <property type="project" value="UniProtKB-KW"/>
</dbReference>
<gene>
    <name evidence="3" type="ORF">EDM56_29725</name>
</gene>
<dbReference type="AlphaFoldDB" id="A0A3M8CVD6"/>
<feature type="signal peptide" evidence="1">
    <location>
        <begin position="1"/>
        <end position="21"/>
    </location>
</feature>
<keyword evidence="1" id="KW-0732">Signal</keyword>
<reference evidence="3 4" key="1">
    <citation type="submission" date="2018-10" db="EMBL/GenBank/DDBJ databases">
        <title>Phylogenomics of Brevibacillus.</title>
        <authorList>
            <person name="Dunlap C."/>
        </authorList>
    </citation>
    <scope>NUCLEOTIDE SEQUENCE [LARGE SCALE GENOMIC DNA]</scope>
    <source>
        <strain evidence="3 4">JCM 15716</strain>
    </source>
</reference>
<dbReference type="Pfam" id="PF14343">
    <property type="entry name" value="PrcB_C"/>
    <property type="match status" value="1"/>
</dbReference>
<dbReference type="Proteomes" id="UP000271031">
    <property type="component" value="Unassembled WGS sequence"/>
</dbReference>
<dbReference type="OrthoDB" id="2476445at2"/>
<accession>A0A3M8CVD6</accession>
<dbReference type="InterPro" id="IPR025748">
    <property type="entry name" value="PrcB_C_dom"/>
</dbReference>
<comment type="caution">
    <text evidence="3">The sequence shown here is derived from an EMBL/GenBank/DDBJ whole genome shotgun (WGS) entry which is preliminary data.</text>
</comment>
<proteinExistence type="predicted"/>
<feature type="domain" description="PrcB C-terminal" evidence="2">
    <location>
        <begin position="72"/>
        <end position="130"/>
    </location>
</feature>
<keyword evidence="3" id="KW-0645">Protease</keyword>